<dbReference type="GO" id="GO:0000146">
    <property type="term" value="F:microfilament motor activity"/>
    <property type="evidence" value="ECO:0007669"/>
    <property type="project" value="TreeGrafter"/>
</dbReference>
<keyword evidence="1" id="KW-0547">Nucleotide-binding</keyword>
<evidence type="ECO:0000256" key="4">
    <source>
        <dbReference type="PROSITE-ProRule" id="PRU00782"/>
    </source>
</evidence>
<dbReference type="EMBL" id="MU827305">
    <property type="protein sequence ID" value="KAJ7363633.1"/>
    <property type="molecule type" value="Genomic_DNA"/>
</dbReference>
<dbReference type="GO" id="GO:0007015">
    <property type="term" value="P:actin filament organization"/>
    <property type="evidence" value="ECO:0007669"/>
    <property type="project" value="TreeGrafter"/>
</dbReference>
<dbReference type="SUPFAM" id="SSF52540">
    <property type="entry name" value="P-loop containing nucleoside triphosphate hydrolases"/>
    <property type="match status" value="1"/>
</dbReference>
<dbReference type="GO" id="GO:0005524">
    <property type="term" value="F:ATP binding"/>
    <property type="evidence" value="ECO:0007669"/>
    <property type="project" value="UniProtKB-KW"/>
</dbReference>
<keyword evidence="3 4" id="KW-0009">Actin-binding</keyword>
<dbReference type="OrthoDB" id="5983411at2759"/>
<evidence type="ECO:0000256" key="2">
    <source>
        <dbReference type="ARBA" id="ARBA00022840"/>
    </source>
</evidence>
<dbReference type="Proteomes" id="UP001163046">
    <property type="component" value="Unassembled WGS sequence"/>
</dbReference>
<protein>
    <submittedName>
        <fullName evidence="6">Unconventional myosin-VI</fullName>
    </submittedName>
</protein>
<accession>A0A9W9YU59</accession>
<evidence type="ECO:0000259" key="5">
    <source>
        <dbReference type="PROSITE" id="PS51456"/>
    </source>
</evidence>
<dbReference type="GO" id="GO:0030048">
    <property type="term" value="P:actin filament-based movement"/>
    <property type="evidence" value="ECO:0007669"/>
    <property type="project" value="TreeGrafter"/>
</dbReference>
<evidence type="ECO:0000313" key="6">
    <source>
        <dbReference type="EMBL" id="KAJ7363633.1"/>
    </source>
</evidence>
<gene>
    <name evidence="6" type="primary">MYO6_3</name>
    <name evidence="6" type="ORF">OS493_009795</name>
</gene>
<keyword evidence="4" id="KW-0518">Myosin</keyword>
<name>A0A9W9YU59_9CNID</name>
<evidence type="ECO:0000256" key="1">
    <source>
        <dbReference type="ARBA" id="ARBA00022741"/>
    </source>
</evidence>
<dbReference type="PROSITE" id="PS51456">
    <property type="entry name" value="MYOSIN_MOTOR"/>
    <property type="match status" value="1"/>
</dbReference>
<dbReference type="PANTHER" id="PTHR13140">
    <property type="entry name" value="MYOSIN"/>
    <property type="match status" value="1"/>
</dbReference>
<evidence type="ECO:0000256" key="3">
    <source>
        <dbReference type="ARBA" id="ARBA00023203"/>
    </source>
</evidence>
<keyword evidence="7" id="KW-1185">Reference proteome</keyword>
<keyword evidence="2" id="KW-0067">ATP-binding</keyword>
<dbReference type="AlphaFoldDB" id="A0A9W9YU59"/>
<evidence type="ECO:0000313" key="7">
    <source>
        <dbReference type="Proteomes" id="UP001163046"/>
    </source>
</evidence>
<reference evidence="6" key="1">
    <citation type="submission" date="2023-01" db="EMBL/GenBank/DDBJ databases">
        <title>Genome assembly of the deep-sea coral Lophelia pertusa.</title>
        <authorList>
            <person name="Herrera S."/>
            <person name="Cordes E."/>
        </authorList>
    </citation>
    <scope>NUCLEOTIDE SEQUENCE</scope>
    <source>
        <strain evidence="6">USNM1676648</strain>
        <tissue evidence="6">Polyp</tissue>
    </source>
</reference>
<comment type="caution">
    <text evidence="6">The sequence shown here is derived from an EMBL/GenBank/DDBJ whole genome shotgun (WGS) entry which is preliminary data.</text>
</comment>
<dbReference type="GO" id="GO:0051015">
    <property type="term" value="F:actin filament binding"/>
    <property type="evidence" value="ECO:0007669"/>
    <property type="project" value="TreeGrafter"/>
</dbReference>
<organism evidence="6 7">
    <name type="scientific">Desmophyllum pertusum</name>
    <dbReference type="NCBI Taxonomy" id="174260"/>
    <lineage>
        <taxon>Eukaryota</taxon>
        <taxon>Metazoa</taxon>
        <taxon>Cnidaria</taxon>
        <taxon>Anthozoa</taxon>
        <taxon>Hexacorallia</taxon>
        <taxon>Scleractinia</taxon>
        <taxon>Caryophylliina</taxon>
        <taxon>Caryophylliidae</taxon>
        <taxon>Desmophyllum</taxon>
    </lineage>
</organism>
<dbReference type="GO" id="GO:0005886">
    <property type="term" value="C:plasma membrane"/>
    <property type="evidence" value="ECO:0007669"/>
    <property type="project" value="TreeGrafter"/>
</dbReference>
<dbReference type="GO" id="GO:0030139">
    <property type="term" value="C:endocytic vesicle"/>
    <property type="evidence" value="ECO:0007669"/>
    <property type="project" value="TreeGrafter"/>
</dbReference>
<proteinExistence type="inferred from homology"/>
<feature type="domain" description="Myosin motor" evidence="5">
    <location>
        <begin position="1"/>
        <end position="139"/>
    </location>
</feature>
<dbReference type="GO" id="GO:0016459">
    <property type="term" value="C:myosin complex"/>
    <property type="evidence" value="ECO:0007669"/>
    <property type="project" value="UniProtKB-KW"/>
</dbReference>
<sequence>MNIVPLRPEQACAARDALAKALYTKLFDHIVSQINQCFPLRTLSLTLVCWILLALEQELYDKEGLGVRTVTFMDNQDCIGEHEHVDEVTLHILKKRKHVCHKDVTIYIPRFKIFSKLRQLFRNSKRSQRSYTCDCQFDA</sequence>
<keyword evidence="4" id="KW-0505">Motor protein</keyword>
<dbReference type="InterPro" id="IPR001609">
    <property type="entry name" value="Myosin_head_motor_dom-like"/>
</dbReference>
<comment type="similarity">
    <text evidence="4">Belongs to the TRAFAC class myosin-kinesin ATPase superfamily. Myosin family.</text>
</comment>
<comment type="caution">
    <text evidence="4">Lacks conserved residue(s) required for the propagation of feature annotation.</text>
</comment>
<dbReference type="InterPro" id="IPR027417">
    <property type="entry name" value="P-loop_NTPase"/>
</dbReference>
<dbReference type="Gene3D" id="1.20.120.720">
    <property type="entry name" value="Myosin VI head, motor domain, U50 subdomain"/>
    <property type="match status" value="1"/>
</dbReference>
<dbReference type="PANTHER" id="PTHR13140:SF745">
    <property type="entry name" value="UNCONVENTIONAL MYOSIN-VI"/>
    <property type="match status" value="1"/>
</dbReference>